<dbReference type="RefSeq" id="WP_404593638.1">
    <property type="nucleotide sequence ID" value="NZ_JBIYEW010000003.1"/>
</dbReference>
<name>A0ABW8N1K7_9MICC</name>
<proteinExistence type="predicted"/>
<evidence type="ECO:0000313" key="1">
    <source>
        <dbReference type="EMBL" id="MFK4637902.1"/>
    </source>
</evidence>
<gene>
    <name evidence="1" type="ORF">ABIA52_000791</name>
</gene>
<sequence>MVWYGSPGSDAQLKYDKALGINTYAQGNPATPSGGITSNGMFTLFSPSDAPADWASQVGTLLDDEVDGRFDTASGLAHMRSLAAQSDPAKTGRFTYANWTSGILTYDRSMQFSVDFYNTANVNSVDQYFYAVPQCDWGDNQLRWRTPQGQNPINTANCRTASSYGKIISLQNEVNAARGVQAPIWALPTVVSTGGSTGGYRQLTPEQTKAQVWASIIHEARGIVWFSQSPDQQNINDCISGDAFADARLKGTACLKDQVAAAGAVNNQIKALAPVINTQSYVWDFGDGIDSMLKVKDGSAYIFAMGQDGTTGSRTFRLPAGITGPQVEVVGEGRTLAVQGGSFTDSFADEYTHHVYRITL</sequence>
<dbReference type="Proteomes" id="UP001620520">
    <property type="component" value="Unassembled WGS sequence"/>
</dbReference>
<accession>A0ABW8N1K7</accession>
<protein>
    <submittedName>
        <fullName evidence="1">Uncharacterized protein</fullName>
    </submittedName>
</protein>
<keyword evidence="2" id="KW-1185">Reference proteome</keyword>
<evidence type="ECO:0000313" key="2">
    <source>
        <dbReference type="Proteomes" id="UP001620520"/>
    </source>
</evidence>
<comment type="caution">
    <text evidence="1">The sequence shown here is derived from an EMBL/GenBank/DDBJ whole genome shotgun (WGS) entry which is preliminary data.</text>
</comment>
<dbReference type="EMBL" id="JBIYEW010000003">
    <property type="protein sequence ID" value="MFK4637902.1"/>
    <property type="molecule type" value="Genomic_DNA"/>
</dbReference>
<reference evidence="1 2" key="1">
    <citation type="submission" date="2024-10" db="EMBL/GenBank/DDBJ databases">
        <title>Novel secondary metabolite-producing bacteria for plant disease control.</title>
        <authorList>
            <person name="Chevrette M."/>
        </authorList>
    </citation>
    <scope>NUCLEOTIDE SEQUENCE [LARGE SCALE GENOMIC DNA]</scope>
    <source>
        <strain evidence="1 2">J30 TE3557</strain>
    </source>
</reference>
<organism evidence="1 2">
    <name type="scientific">Paenarthrobacter histidinolovorans</name>
    <dbReference type="NCBI Taxonomy" id="43664"/>
    <lineage>
        <taxon>Bacteria</taxon>
        <taxon>Bacillati</taxon>
        <taxon>Actinomycetota</taxon>
        <taxon>Actinomycetes</taxon>
        <taxon>Micrococcales</taxon>
        <taxon>Micrococcaceae</taxon>
        <taxon>Paenarthrobacter</taxon>
    </lineage>
</organism>